<dbReference type="SUPFAM" id="SSF52075">
    <property type="entry name" value="Outer arm dynein light chain 1"/>
    <property type="match status" value="1"/>
</dbReference>
<gene>
    <name evidence="6" type="ORF">MYCIT1_LOCUS32636</name>
</gene>
<feature type="region of interest" description="Disordered" evidence="5">
    <location>
        <begin position="272"/>
        <end position="303"/>
    </location>
</feature>
<keyword evidence="3" id="KW-0433">Leucine-rich repeat</keyword>
<evidence type="ECO:0000313" key="7">
    <source>
        <dbReference type="Proteomes" id="UP001295794"/>
    </source>
</evidence>
<feature type="region of interest" description="Disordered" evidence="5">
    <location>
        <begin position="1"/>
        <end position="30"/>
    </location>
</feature>
<feature type="region of interest" description="Disordered" evidence="5">
    <location>
        <begin position="334"/>
        <end position="413"/>
    </location>
</feature>
<sequence length="440" mass="47624">MYSARLPDTVPEEDMETADGESGSHSPPPPTELSALKWAFLRHLSLSDNSLTFFPSTCIPYLTSITHLDLSSNLLVSVPPNLSALYHLVSLNLSDNMIDSVLGIYQQLGQVLYVNLARNRLESLCGLERLSALERIDLRHNLIDESAEIGRLAALPNIQEIWVDGNPLVEFEEGYRVTCFEYFQKEGKTVSLDGSAPGFYEKRNLSVPPPAQMFSSRPVSAAYSPPVVAVGHAHAHGSTSPASHSSEASPNLAAVGVVTSKPRRKLKRIVDLDAGDSDGGGGLSRGTSHIRTQSDGSSSRVKVQAVDPVSLQIPSNSGWSQFGALAEEGAHLSASSNVGTMPRRPRHTRHQTEASPTAIEPAVDSPMAPSSYRQTRNSATLSSKSAARRKRVTASVFEPGTTLPEGEGEPEDSVELYRQRIEALKKDMGDGWLKVFRQSS</sequence>
<evidence type="ECO:0000256" key="5">
    <source>
        <dbReference type="SAM" id="MobiDB-lite"/>
    </source>
</evidence>
<proteinExistence type="predicted"/>
<dbReference type="PANTHER" id="PTHR15454">
    <property type="entry name" value="NISCHARIN RELATED"/>
    <property type="match status" value="1"/>
</dbReference>
<evidence type="ECO:0000256" key="1">
    <source>
        <dbReference type="ARBA" id="ARBA00004496"/>
    </source>
</evidence>
<evidence type="ECO:0000313" key="6">
    <source>
        <dbReference type="EMBL" id="CAK5281484.1"/>
    </source>
</evidence>
<comment type="subcellular location">
    <subcellularLocation>
        <location evidence="1">Cytoplasm</location>
    </subcellularLocation>
</comment>
<dbReference type="GO" id="GO:0005737">
    <property type="term" value="C:cytoplasm"/>
    <property type="evidence" value="ECO:0007669"/>
    <property type="project" value="UniProtKB-SubCell"/>
</dbReference>
<dbReference type="InterPro" id="IPR003591">
    <property type="entry name" value="Leu-rich_rpt_typical-subtyp"/>
</dbReference>
<name>A0AAD2K694_9AGAR</name>
<feature type="compositionally biased region" description="Polar residues" evidence="5">
    <location>
        <begin position="287"/>
        <end position="301"/>
    </location>
</feature>
<dbReference type="PANTHER" id="PTHR15454:SF69">
    <property type="entry name" value="SERINE_THREONINE-PROTEIN KINASE 11-INTERACTING PROTEIN"/>
    <property type="match status" value="1"/>
</dbReference>
<feature type="compositionally biased region" description="Polar residues" evidence="5">
    <location>
        <begin position="371"/>
        <end position="385"/>
    </location>
</feature>
<evidence type="ECO:0000256" key="2">
    <source>
        <dbReference type="ARBA" id="ARBA00022490"/>
    </source>
</evidence>
<dbReference type="InterPro" id="IPR032675">
    <property type="entry name" value="LRR_dom_sf"/>
</dbReference>
<evidence type="ECO:0000256" key="4">
    <source>
        <dbReference type="ARBA" id="ARBA00022737"/>
    </source>
</evidence>
<keyword evidence="7" id="KW-1185">Reference proteome</keyword>
<protein>
    <submittedName>
        <fullName evidence="6">Uncharacterized protein</fullName>
    </submittedName>
</protein>
<dbReference type="AlphaFoldDB" id="A0AAD2K694"/>
<dbReference type="Pfam" id="PF13855">
    <property type="entry name" value="LRR_8"/>
    <property type="match status" value="1"/>
</dbReference>
<dbReference type="SMART" id="SM00369">
    <property type="entry name" value="LRR_TYP"/>
    <property type="match status" value="4"/>
</dbReference>
<keyword evidence="2" id="KW-0963">Cytoplasm</keyword>
<dbReference type="InterPro" id="IPR001611">
    <property type="entry name" value="Leu-rich_rpt"/>
</dbReference>
<dbReference type="Proteomes" id="UP001295794">
    <property type="component" value="Unassembled WGS sequence"/>
</dbReference>
<dbReference type="Gene3D" id="3.80.10.10">
    <property type="entry name" value="Ribonuclease Inhibitor"/>
    <property type="match status" value="2"/>
</dbReference>
<evidence type="ECO:0000256" key="3">
    <source>
        <dbReference type="ARBA" id="ARBA00022614"/>
    </source>
</evidence>
<organism evidence="6 7">
    <name type="scientific">Mycena citricolor</name>
    <dbReference type="NCBI Taxonomy" id="2018698"/>
    <lineage>
        <taxon>Eukaryota</taxon>
        <taxon>Fungi</taxon>
        <taxon>Dikarya</taxon>
        <taxon>Basidiomycota</taxon>
        <taxon>Agaricomycotina</taxon>
        <taxon>Agaricomycetes</taxon>
        <taxon>Agaricomycetidae</taxon>
        <taxon>Agaricales</taxon>
        <taxon>Marasmiineae</taxon>
        <taxon>Mycenaceae</taxon>
        <taxon>Mycena</taxon>
    </lineage>
</organism>
<dbReference type="EMBL" id="CAVNYO010000444">
    <property type="protein sequence ID" value="CAK5281484.1"/>
    <property type="molecule type" value="Genomic_DNA"/>
</dbReference>
<accession>A0AAD2K694</accession>
<reference evidence="6" key="1">
    <citation type="submission" date="2023-11" db="EMBL/GenBank/DDBJ databases">
        <authorList>
            <person name="De Vega J J."/>
            <person name="De Vega J J."/>
        </authorList>
    </citation>
    <scope>NUCLEOTIDE SEQUENCE</scope>
</reference>
<comment type="caution">
    <text evidence="6">The sequence shown here is derived from an EMBL/GenBank/DDBJ whole genome shotgun (WGS) entry which is preliminary data.</text>
</comment>
<feature type="compositionally biased region" description="Acidic residues" evidence="5">
    <location>
        <begin position="10"/>
        <end position="19"/>
    </location>
</feature>
<keyword evidence="4" id="KW-0677">Repeat</keyword>